<comment type="caution">
    <text evidence="3">The sequence shown here is derived from an EMBL/GenBank/DDBJ whole genome shotgun (WGS) entry which is preliminary data.</text>
</comment>
<keyword evidence="4" id="KW-1185">Reference proteome</keyword>
<feature type="region of interest" description="Disordered" evidence="2">
    <location>
        <begin position="294"/>
        <end position="317"/>
    </location>
</feature>
<evidence type="ECO:0000313" key="3">
    <source>
        <dbReference type="EMBL" id="GAA4431570.1"/>
    </source>
</evidence>
<dbReference type="PANTHER" id="PTHR18964">
    <property type="entry name" value="ROK (REPRESSOR, ORF, KINASE) FAMILY"/>
    <property type="match status" value="1"/>
</dbReference>
<evidence type="ECO:0000256" key="2">
    <source>
        <dbReference type="SAM" id="MobiDB-lite"/>
    </source>
</evidence>
<evidence type="ECO:0000313" key="4">
    <source>
        <dbReference type="Proteomes" id="UP001500622"/>
    </source>
</evidence>
<dbReference type="Proteomes" id="UP001500622">
    <property type="component" value="Unassembled WGS sequence"/>
</dbReference>
<dbReference type="RefSeq" id="WP_345218112.1">
    <property type="nucleotide sequence ID" value="NZ_BAABGN010000013.1"/>
</dbReference>
<comment type="similarity">
    <text evidence="1">Belongs to the ROK (NagC/XylR) family.</text>
</comment>
<proteinExistence type="inferred from homology"/>
<dbReference type="EMBL" id="BAABGN010000013">
    <property type="protein sequence ID" value="GAA4431570.1"/>
    <property type="molecule type" value="Genomic_DNA"/>
</dbReference>
<dbReference type="SUPFAM" id="SSF53067">
    <property type="entry name" value="Actin-like ATPase domain"/>
    <property type="match status" value="1"/>
</dbReference>
<name>A0ABP8LLI0_9MICO</name>
<organism evidence="3 4">
    <name type="scientific">Georgenia halophila</name>
    <dbReference type="NCBI Taxonomy" id="620889"/>
    <lineage>
        <taxon>Bacteria</taxon>
        <taxon>Bacillati</taxon>
        <taxon>Actinomycetota</taxon>
        <taxon>Actinomycetes</taxon>
        <taxon>Micrococcales</taxon>
        <taxon>Bogoriellaceae</taxon>
        <taxon>Georgenia</taxon>
    </lineage>
</organism>
<reference evidence="4" key="1">
    <citation type="journal article" date="2019" name="Int. J. Syst. Evol. Microbiol.">
        <title>The Global Catalogue of Microorganisms (GCM) 10K type strain sequencing project: providing services to taxonomists for standard genome sequencing and annotation.</title>
        <authorList>
            <consortium name="The Broad Institute Genomics Platform"/>
            <consortium name="The Broad Institute Genome Sequencing Center for Infectious Disease"/>
            <person name="Wu L."/>
            <person name="Ma J."/>
        </authorList>
    </citation>
    <scope>NUCLEOTIDE SEQUENCE [LARGE SCALE GENOMIC DNA]</scope>
    <source>
        <strain evidence="4">JCM 17810</strain>
    </source>
</reference>
<dbReference type="InterPro" id="IPR043129">
    <property type="entry name" value="ATPase_NBD"/>
</dbReference>
<dbReference type="Gene3D" id="3.30.420.40">
    <property type="match status" value="2"/>
</dbReference>
<dbReference type="Pfam" id="PF00480">
    <property type="entry name" value="ROK"/>
    <property type="match status" value="1"/>
</dbReference>
<dbReference type="PANTHER" id="PTHR18964:SF149">
    <property type="entry name" value="BIFUNCTIONAL UDP-N-ACETYLGLUCOSAMINE 2-EPIMERASE_N-ACETYLMANNOSAMINE KINASE"/>
    <property type="match status" value="1"/>
</dbReference>
<gene>
    <name evidence="3" type="ORF">GCM10023169_36260</name>
</gene>
<evidence type="ECO:0000256" key="1">
    <source>
        <dbReference type="ARBA" id="ARBA00006479"/>
    </source>
</evidence>
<accession>A0ABP8LLI0</accession>
<dbReference type="InterPro" id="IPR000600">
    <property type="entry name" value="ROK"/>
</dbReference>
<protein>
    <submittedName>
        <fullName evidence="3">ROK family protein</fullName>
    </submittedName>
</protein>
<sequence length="317" mass="31605">MSALLGIDYGATHTKMLLVDGAHGDGPVVARESVRTGKLEELAESVRTFTAGRAVARFGITVAGTLDERSGVVGRSANMPWLDGVSPARTLTDLVGIPGVAVQDGVATAAAEAALGAGRGVEDVFVIALGTGIAGAHIVAGEVRAGAHGGAGEVGHIVIGGTHRCSCGQIGCLETLIGGAQLGRRWAELSPATGDPAATARDVVLAAESGNQGAEDALAQASDALARALLQISALLDPGVIVIGGGVARSPRWTVVPAFEKARRDATFHRLPDMRLAELGVWAGAHGAVLSAAEAPHQGSPSGLAAATCGSPRPAGG</sequence>